<evidence type="ECO:0000256" key="4">
    <source>
        <dbReference type="ARBA" id="ARBA00022500"/>
    </source>
</evidence>
<accession>A0A5M6IYN1</accession>
<keyword evidence="8 10" id="KW-0807">Transducer</keyword>
<proteinExistence type="inferred from homology"/>
<evidence type="ECO:0000256" key="7">
    <source>
        <dbReference type="ARBA" id="ARBA00023136"/>
    </source>
</evidence>
<evidence type="ECO:0000313" key="13">
    <source>
        <dbReference type="EMBL" id="KAA5613391.1"/>
    </source>
</evidence>
<dbReference type="PROSITE" id="PS50111">
    <property type="entry name" value="CHEMOTAXIS_TRANSDUC_2"/>
    <property type="match status" value="1"/>
</dbReference>
<protein>
    <submittedName>
        <fullName evidence="13">Methyl-accepting chemotaxis protein</fullName>
    </submittedName>
</protein>
<evidence type="ECO:0000256" key="9">
    <source>
        <dbReference type="ARBA" id="ARBA00029447"/>
    </source>
</evidence>
<dbReference type="InterPro" id="IPR004090">
    <property type="entry name" value="Chemotax_Me-accpt_rcpt"/>
</dbReference>
<dbReference type="PANTHER" id="PTHR32089:SF39">
    <property type="entry name" value="METHYL-ACCEPTING CHEMOTAXIS PROTEIN HLYB"/>
    <property type="match status" value="1"/>
</dbReference>
<comment type="similarity">
    <text evidence="9">Belongs to the methyl-accepting chemotaxis (MCP) protein family.</text>
</comment>
<dbReference type="Gene3D" id="1.10.287.950">
    <property type="entry name" value="Methyl-accepting chemotaxis protein"/>
    <property type="match status" value="1"/>
</dbReference>
<evidence type="ECO:0000256" key="11">
    <source>
        <dbReference type="SAM" id="MobiDB-lite"/>
    </source>
</evidence>
<organism evidence="13 14">
    <name type="scientific">Rhodovastum atsumiense</name>
    <dbReference type="NCBI Taxonomy" id="504468"/>
    <lineage>
        <taxon>Bacteria</taxon>
        <taxon>Pseudomonadati</taxon>
        <taxon>Pseudomonadota</taxon>
        <taxon>Alphaproteobacteria</taxon>
        <taxon>Acetobacterales</taxon>
        <taxon>Acetobacteraceae</taxon>
        <taxon>Rhodovastum</taxon>
    </lineage>
</organism>
<dbReference type="GO" id="GO:0004888">
    <property type="term" value="F:transmembrane signaling receptor activity"/>
    <property type="evidence" value="ECO:0007669"/>
    <property type="project" value="InterPro"/>
</dbReference>
<evidence type="ECO:0000256" key="2">
    <source>
        <dbReference type="ARBA" id="ARBA00022475"/>
    </source>
</evidence>
<evidence type="ECO:0000256" key="6">
    <source>
        <dbReference type="ARBA" id="ARBA00022989"/>
    </source>
</evidence>
<comment type="subcellular location">
    <subcellularLocation>
        <location evidence="1">Cell membrane</location>
        <topology evidence="1">Multi-pass membrane protein</topology>
    </subcellularLocation>
</comment>
<evidence type="ECO:0000256" key="10">
    <source>
        <dbReference type="PROSITE-ProRule" id="PRU00284"/>
    </source>
</evidence>
<dbReference type="InterPro" id="IPR004089">
    <property type="entry name" value="MCPsignal_dom"/>
</dbReference>
<gene>
    <name evidence="13" type="ORF">F1189_04840</name>
</gene>
<dbReference type="GO" id="GO:0007165">
    <property type="term" value="P:signal transduction"/>
    <property type="evidence" value="ECO:0007669"/>
    <property type="project" value="UniProtKB-KW"/>
</dbReference>
<evidence type="ECO:0000256" key="8">
    <source>
        <dbReference type="ARBA" id="ARBA00023224"/>
    </source>
</evidence>
<evidence type="ECO:0000256" key="1">
    <source>
        <dbReference type="ARBA" id="ARBA00004651"/>
    </source>
</evidence>
<sequence>MALRDQFSDAASMPAPPPGRGEADAARAQAEAVLARWSMLGETQRRAFQALCAELGGTTEEVDGNVTVLIESFNRLSDNARAQTSRLDRTLRLVDSIDAGDQTIEIGDLIRMVERSLAGVVERVLEMSKQSMAMVYALDDVATHLSRADACVRDIEQVNRTTRMLSFNATIEAARAGEAGRGFAVVANEVRELSVSTSALASSMRTEINAITAVLTTSRQRLAEVATVDMSESLTTKGQLDIMLVGLQKRRADVAALMHDMSQSAATISAEIDAFGTAMLFTERMRNRLQNVIGVIGALREATARLQQEGAALLPGGPGSAIDAACVAQVLAACSLSDVQHRFGGWLRDGRAPPEQHRDTAETVELF</sequence>
<evidence type="ECO:0000259" key="12">
    <source>
        <dbReference type="PROSITE" id="PS50111"/>
    </source>
</evidence>
<dbReference type="Proteomes" id="UP000325255">
    <property type="component" value="Unassembled WGS sequence"/>
</dbReference>
<dbReference type="EMBL" id="VWPK01000006">
    <property type="protein sequence ID" value="KAA5613391.1"/>
    <property type="molecule type" value="Genomic_DNA"/>
</dbReference>
<dbReference type="OrthoDB" id="5292315at2"/>
<keyword evidence="5" id="KW-0812">Transmembrane</keyword>
<keyword evidence="3" id="KW-0488">Methylation</keyword>
<dbReference type="Pfam" id="PF00015">
    <property type="entry name" value="MCPsignal"/>
    <property type="match status" value="1"/>
</dbReference>
<dbReference type="GO" id="GO:0005886">
    <property type="term" value="C:plasma membrane"/>
    <property type="evidence" value="ECO:0007669"/>
    <property type="project" value="UniProtKB-SubCell"/>
</dbReference>
<evidence type="ECO:0000313" key="14">
    <source>
        <dbReference type="Proteomes" id="UP000325255"/>
    </source>
</evidence>
<evidence type="ECO:0000256" key="3">
    <source>
        <dbReference type="ARBA" id="ARBA00022481"/>
    </source>
</evidence>
<keyword evidence="14" id="KW-1185">Reference proteome</keyword>
<dbReference type="SUPFAM" id="SSF58104">
    <property type="entry name" value="Methyl-accepting chemotaxis protein (MCP) signaling domain"/>
    <property type="match status" value="1"/>
</dbReference>
<dbReference type="RefSeq" id="WP_150039502.1">
    <property type="nucleotide sequence ID" value="NZ_OW485601.1"/>
</dbReference>
<dbReference type="SMART" id="SM00283">
    <property type="entry name" value="MA"/>
    <property type="match status" value="1"/>
</dbReference>
<dbReference type="AlphaFoldDB" id="A0A5M6IYN1"/>
<keyword evidence="2" id="KW-1003">Cell membrane</keyword>
<name>A0A5M6IYN1_9PROT</name>
<comment type="caution">
    <text evidence="13">The sequence shown here is derived from an EMBL/GenBank/DDBJ whole genome shotgun (WGS) entry which is preliminary data.</text>
</comment>
<dbReference type="PRINTS" id="PR00260">
    <property type="entry name" value="CHEMTRNSDUCR"/>
</dbReference>
<feature type="domain" description="Methyl-accepting transducer" evidence="12">
    <location>
        <begin position="58"/>
        <end position="211"/>
    </location>
</feature>
<reference evidence="13 14" key="1">
    <citation type="submission" date="2019-09" db="EMBL/GenBank/DDBJ databases">
        <title>Genome sequence of Rhodovastum atsumiense, a diverse member of the Acetobacteraceae family of non-sulfur purple photosynthetic bacteria.</title>
        <authorList>
            <person name="Meyer T."/>
            <person name="Kyndt J."/>
        </authorList>
    </citation>
    <scope>NUCLEOTIDE SEQUENCE [LARGE SCALE GENOMIC DNA]</scope>
    <source>
        <strain evidence="13 14">DSM 21279</strain>
    </source>
</reference>
<dbReference type="PANTHER" id="PTHR32089">
    <property type="entry name" value="METHYL-ACCEPTING CHEMOTAXIS PROTEIN MCPB"/>
    <property type="match status" value="1"/>
</dbReference>
<keyword evidence="4" id="KW-0145">Chemotaxis</keyword>
<keyword evidence="6" id="KW-1133">Transmembrane helix</keyword>
<keyword evidence="7" id="KW-0472">Membrane</keyword>
<feature type="region of interest" description="Disordered" evidence="11">
    <location>
        <begin position="1"/>
        <end position="26"/>
    </location>
</feature>
<evidence type="ECO:0000256" key="5">
    <source>
        <dbReference type="ARBA" id="ARBA00022692"/>
    </source>
</evidence>
<dbReference type="GO" id="GO:0006935">
    <property type="term" value="P:chemotaxis"/>
    <property type="evidence" value="ECO:0007669"/>
    <property type="project" value="UniProtKB-KW"/>
</dbReference>